<dbReference type="GO" id="GO:0004180">
    <property type="term" value="F:carboxypeptidase activity"/>
    <property type="evidence" value="ECO:0007669"/>
    <property type="project" value="TreeGrafter"/>
</dbReference>
<proteinExistence type="predicted"/>
<reference evidence="2" key="1">
    <citation type="journal article" date="2021" name="Genome Biol. Evol.">
        <title>A High-Quality Reference Genome for a Parasitic Bivalve with Doubly Uniparental Inheritance (Bivalvia: Unionida).</title>
        <authorList>
            <person name="Smith C.H."/>
        </authorList>
    </citation>
    <scope>NUCLEOTIDE SEQUENCE</scope>
    <source>
        <strain evidence="2">CHS0354</strain>
    </source>
</reference>
<keyword evidence="1" id="KW-0472">Membrane</keyword>
<keyword evidence="1" id="KW-0812">Transmembrane</keyword>
<evidence type="ECO:0000313" key="3">
    <source>
        <dbReference type="Proteomes" id="UP001195483"/>
    </source>
</evidence>
<dbReference type="Gene3D" id="3.50.30.30">
    <property type="match status" value="1"/>
</dbReference>
<dbReference type="Gene3D" id="3.40.630.10">
    <property type="entry name" value="Zn peptidases"/>
    <property type="match status" value="1"/>
</dbReference>
<gene>
    <name evidence="2" type="ORF">CHS0354_034558</name>
</gene>
<name>A0AAE0SV88_9BIVA</name>
<dbReference type="InterPro" id="IPR046450">
    <property type="entry name" value="PA_dom_sf"/>
</dbReference>
<reference evidence="2" key="2">
    <citation type="journal article" date="2021" name="Genome Biol. Evol.">
        <title>Developing a high-quality reference genome for a parasitic bivalve with doubly uniparental inheritance (Bivalvia: Unionida).</title>
        <authorList>
            <person name="Smith C.H."/>
        </authorList>
    </citation>
    <scope>NUCLEOTIDE SEQUENCE</scope>
    <source>
        <strain evidence="2">CHS0354</strain>
        <tissue evidence="2">Mantle</tissue>
    </source>
</reference>
<evidence type="ECO:0000256" key="1">
    <source>
        <dbReference type="SAM" id="Phobius"/>
    </source>
</evidence>
<dbReference type="PANTHER" id="PTHR10404:SF77">
    <property type="entry name" value="GLUTAMATE CARBOXYPEPTIDASE 2 HOMOLOG"/>
    <property type="match status" value="1"/>
</dbReference>
<feature type="transmembrane region" description="Helical" evidence="1">
    <location>
        <begin position="22"/>
        <end position="47"/>
    </location>
</feature>
<dbReference type="EMBL" id="JAEAOA010002033">
    <property type="protein sequence ID" value="KAK3598384.1"/>
    <property type="molecule type" value="Genomic_DNA"/>
</dbReference>
<keyword evidence="1" id="KW-1133">Transmembrane helix</keyword>
<dbReference type="SUPFAM" id="SSF52025">
    <property type="entry name" value="PA domain"/>
    <property type="match status" value="1"/>
</dbReference>
<keyword evidence="3" id="KW-1185">Reference proteome</keyword>
<organism evidence="2 3">
    <name type="scientific">Potamilus streckersoni</name>
    <dbReference type="NCBI Taxonomy" id="2493646"/>
    <lineage>
        <taxon>Eukaryota</taxon>
        <taxon>Metazoa</taxon>
        <taxon>Spiralia</taxon>
        <taxon>Lophotrochozoa</taxon>
        <taxon>Mollusca</taxon>
        <taxon>Bivalvia</taxon>
        <taxon>Autobranchia</taxon>
        <taxon>Heteroconchia</taxon>
        <taxon>Palaeoheterodonta</taxon>
        <taxon>Unionida</taxon>
        <taxon>Unionoidea</taxon>
        <taxon>Unionidae</taxon>
        <taxon>Ambleminae</taxon>
        <taxon>Lampsilini</taxon>
        <taxon>Potamilus</taxon>
    </lineage>
</organism>
<sequence>MMYQVYSTETMVVEKKPAAKKMFIYALVLLTVVLGIGIGIAIGRLAICSHEKRELKPDGVLLPGISEALIKDGDPTIGDDLIQAIKSENIAEYLRNLTNEPHLAGTSADKRQAEELRDFWLHVGLDHVTITPYKVLLSYPNNTEPNFVQLLDNNQTILYNSPLNETIIRPEENKTDVVPPFNAYSAPGDEYVRITLVLFIVIYIHL</sequence>
<dbReference type="AlphaFoldDB" id="A0AAE0SV88"/>
<accession>A0AAE0SV88</accession>
<dbReference type="Proteomes" id="UP001195483">
    <property type="component" value="Unassembled WGS sequence"/>
</dbReference>
<protein>
    <submittedName>
        <fullName evidence="2">Uncharacterized protein</fullName>
    </submittedName>
</protein>
<reference evidence="2" key="3">
    <citation type="submission" date="2023-05" db="EMBL/GenBank/DDBJ databases">
        <authorList>
            <person name="Smith C.H."/>
        </authorList>
    </citation>
    <scope>NUCLEOTIDE SEQUENCE</scope>
    <source>
        <strain evidence="2">CHS0354</strain>
        <tissue evidence="2">Mantle</tissue>
    </source>
</reference>
<evidence type="ECO:0000313" key="2">
    <source>
        <dbReference type="EMBL" id="KAK3598384.1"/>
    </source>
</evidence>
<comment type="caution">
    <text evidence="2">The sequence shown here is derived from an EMBL/GenBank/DDBJ whole genome shotgun (WGS) entry which is preliminary data.</text>
</comment>
<dbReference type="InterPro" id="IPR039373">
    <property type="entry name" value="Peptidase_M28B"/>
</dbReference>
<dbReference type="PANTHER" id="PTHR10404">
    <property type="entry name" value="N-ACETYLATED-ALPHA-LINKED ACIDIC DIPEPTIDASE"/>
    <property type="match status" value="1"/>
</dbReference>